<sequence>MDDHWALLATVDDIPIGEMRSYLMDGGVVAVANVNAAFYAFADKCEHMGVALSDGALENDVVVCTLHKWRYCLRTAALEHPKPGKPFTTFPVKIEGRNIWVRRWPKTVYERQGTR</sequence>
<dbReference type="GO" id="GO:0051537">
    <property type="term" value="F:2 iron, 2 sulfur cluster binding"/>
    <property type="evidence" value="ECO:0007669"/>
    <property type="project" value="UniProtKB-KW"/>
</dbReference>
<evidence type="ECO:0000259" key="5">
    <source>
        <dbReference type="PROSITE" id="PS51296"/>
    </source>
</evidence>
<keyword evidence="6" id="KW-0223">Dioxygenase</keyword>
<keyword evidence="6" id="KW-0560">Oxidoreductase</keyword>
<dbReference type="Pfam" id="PF00355">
    <property type="entry name" value="Rieske"/>
    <property type="match status" value="1"/>
</dbReference>
<dbReference type="InterPro" id="IPR017941">
    <property type="entry name" value="Rieske_2Fe-2S"/>
</dbReference>
<name>A0A1Y5TVU5_9PROT</name>
<keyword evidence="1" id="KW-0001">2Fe-2S</keyword>
<evidence type="ECO:0000256" key="3">
    <source>
        <dbReference type="ARBA" id="ARBA00023004"/>
    </source>
</evidence>
<keyword evidence="2" id="KW-0479">Metal-binding</keyword>
<evidence type="ECO:0000256" key="4">
    <source>
        <dbReference type="ARBA" id="ARBA00023014"/>
    </source>
</evidence>
<dbReference type="PANTHER" id="PTHR21496">
    <property type="entry name" value="FERREDOXIN-RELATED"/>
    <property type="match status" value="1"/>
</dbReference>
<proteinExistence type="predicted"/>
<reference evidence="6 7" key="1">
    <citation type="submission" date="2017-03" db="EMBL/GenBank/DDBJ databases">
        <authorList>
            <person name="Afonso C.L."/>
            <person name="Miller P.J."/>
            <person name="Scott M.A."/>
            <person name="Spackman E."/>
            <person name="Goraichik I."/>
            <person name="Dimitrov K.M."/>
            <person name="Suarez D.L."/>
            <person name="Swayne D.E."/>
        </authorList>
    </citation>
    <scope>NUCLEOTIDE SEQUENCE [LARGE SCALE GENOMIC DNA]</scope>
    <source>
        <strain evidence="6 7">CECT 7691</strain>
    </source>
</reference>
<evidence type="ECO:0000256" key="2">
    <source>
        <dbReference type="ARBA" id="ARBA00022723"/>
    </source>
</evidence>
<dbReference type="SUPFAM" id="SSF50022">
    <property type="entry name" value="ISP domain"/>
    <property type="match status" value="1"/>
</dbReference>
<dbReference type="RefSeq" id="WP_139839781.1">
    <property type="nucleotide sequence ID" value="NZ_FWFR01000003.1"/>
</dbReference>
<dbReference type="Proteomes" id="UP000193200">
    <property type="component" value="Unassembled WGS sequence"/>
</dbReference>
<evidence type="ECO:0000313" key="7">
    <source>
        <dbReference type="Proteomes" id="UP000193200"/>
    </source>
</evidence>
<dbReference type="PANTHER" id="PTHR21496:SF23">
    <property type="entry name" value="3-PHENYLPROPIONATE_CINNAMIC ACID DIOXYGENASE FERREDOXIN SUBUNIT"/>
    <property type="match status" value="1"/>
</dbReference>
<evidence type="ECO:0000313" key="6">
    <source>
        <dbReference type="EMBL" id="SLN74074.1"/>
    </source>
</evidence>
<dbReference type="InterPro" id="IPR036922">
    <property type="entry name" value="Rieske_2Fe-2S_sf"/>
</dbReference>
<accession>A0A1Y5TVU5</accession>
<dbReference type="EMBL" id="FWFR01000003">
    <property type="protein sequence ID" value="SLN74074.1"/>
    <property type="molecule type" value="Genomic_DNA"/>
</dbReference>
<evidence type="ECO:0000256" key="1">
    <source>
        <dbReference type="ARBA" id="ARBA00022714"/>
    </source>
</evidence>
<dbReference type="InParanoid" id="A0A1Y5TVU5"/>
<organism evidence="6 7">
    <name type="scientific">Oceanibacterium hippocampi</name>
    <dbReference type="NCBI Taxonomy" id="745714"/>
    <lineage>
        <taxon>Bacteria</taxon>
        <taxon>Pseudomonadati</taxon>
        <taxon>Pseudomonadota</taxon>
        <taxon>Alphaproteobacteria</taxon>
        <taxon>Sneathiellales</taxon>
        <taxon>Sneathiellaceae</taxon>
        <taxon>Oceanibacterium</taxon>
    </lineage>
</organism>
<feature type="domain" description="Rieske" evidence="5">
    <location>
        <begin position="5"/>
        <end position="101"/>
    </location>
</feature>
<dbReference type="OrthoDB" id="9800776at2"/>
<gene>
    <name evidence="6" type="primary">bphA3</name>
    <name evidence="6" type="ORF">OCH7691_03700</name>
</gene>
<dbReference type="GO" id="GO:0046872">
    <property type="term" value="F:metal ion binding"/>
    <property type="evidence" value="ECO:0007669"/>
    <property type="project" value="UniProtKB-KW"/>
</dbReference>
<dbReference type="AlphaFoldDB" id="A0A1Y5TVU5"/>
<keyword evidence="4" id="KW-0411">Iron-sulfur</keyword>
<dbReference type="GO" id="GO:0051213">
    <property type="term" value="F:dioxygenase activity"/>
    <property type="evidence" value="ECO:0007669"/>
    <property type="project" value="UniProtKB-KW"/>
</dbReference>
<keyword evidence="3" id="KW-0408">Iron</keyword>
<dbReference type="PROSITE" id="PS51296">
    <property type="entry name" value="RIESKE"/>
    <property type="match status" value="1"/>
</dbReference>
<protein>
    <submittedName>
        <fullName evidence="6">Biphenyl dioxygenase ferredoxin subunit</fullName>
    </submittedName>
</protein>
<keyword evidence="7" id="KW-1185">Reference proteome</keyword>
<dbReference type="Gene3D" id="2.102.10.10">
    <property type="entry name" value="Rieske [2Fe-2S] iron-sulphur domain"/>
    <property type="match status" value="1"/>
</dbReference>